<organism evidence="1 2">
    <name type="scientific">Aspergillus vadensis (strain CBS 113365 / IMI 142717 / IBT 24658)</name>
    <dbReference type="NCBI Taxonomy" id="1448311"/>
    <lineage>
        <taxon>Eukaryota</taxon>
        <taxon>Fungi</taxon>
        <taxon>Dikarya</taxon>
        <taxon>Ascomycota</taxon>
        <taxon>Pezizomycotina</taxon>
        <taxon>Eurotiomycetes</taxon>
        <taxon>Eurotiomycetidae</taxon>
        <taxon>Eurotiales</taxon>
        <taxon>Aspergillaceae</taxon>
        <taxon>Aspergillus</taxon>
        <taxon>Aspergillus subgen. Circumdati</taxon>
    </lineage>
</organism>
<accession>A0A319BEZ6</accession>
<reference evidence="1" key="1">
    <citation type="submission" date="2016-12" db="EMBL/GenBank/DDBJ databases">
        <title>The genomes of Aspergillus section Nigri reveals drivers in fungal speciation.</title>
        <authorList>
            <consortium name="DOE Joint Genome Institute"/>
            <person name="Vesth T.C."/>
            <person name="Nybo J."/>
            <person name="Theobald S."/>
            <person name="Brandl J."/>
            <person name="Frisvad J.C."/>
            <person name="Nielsen K.F."/>
            <person name="Lyhne E.K."/>
            <person name="Kogle M.E."/>
            <person name="Kuo A."/>
            <person name="Riley R."/>
            <person name="Clum A."/>
            <person name="Nolan M."/>
            <person name="Lipzen A."/>
            <person name="Salamov A."/>
            <person name="Henrissat B."/>
            <person name="Wiebenga A."/>
            <person name="De Vries R.P."/>
            <person name="Grigoriev I.V."/>
            <person name="Mortensen U.H."/>
            <person name="Andersen M.R."/>
            <person name="Baker S.E."/>
        </authorList>
    </citation>
    <scope>NUCLEOTIDE SEQUENCE [LARGE SCALE GENOMIC DNA]</scope>
    <source>
        <strain evidence="1">CBS 113365</strain>
    </source>
</reference>
<dbReference type="RefSeq" id="XP_025565031.1">
    <property type="nucleotide sequence ID" value="XM_025702188.1"/>
</dbReference>
<proteinExistence type="predicted"/>
<sequence length="102" mass="11605">MTNTGLVMLCITVSLTHDLFNSHYFSRHIHFHLSSWLAWKVAMPTPTPATRQHQYQTIQLGPLTWSTTRSQHMATFKDSNFSPTLPWGSLRHTGSSHLSVLS</sequence>
<dbReference type="GeneID" id="37206780"/>
<gene>
    <name evidence="1" type="ORF">BO88DRAFT_247793</name>
</gene>
<dbReference type="EMBL" id="KZ821619">
    <property type="protein sequence ID" value="PYH71237.1"/>
    <property type="molecule type" value="Genomic_DNA"/>
</dbReference>
<name>A0A319BEZ6_ASPVC</name>
<evidence type="ECO:0000313" key="2">
    <source>
        <dbReference type="Proteomes" id="UP000248405"/>
    </source>
</evidence>
<dbReference type="Proteomes" id="UP000248405">
    <property type="component" value="Unassembled WGS sequence"/>
</dbReference>
<dbReference type="AlphaFoldDB" id="A0A319BEZ6"/>
<keyword evidence="2" id="KW-1185">Reference proteome</keyword>
<evidence type="ECO:0000313" key="1">
    <source>
        <dbReference type="EMBL" id="PYH71237.1"/>
    </source>
</evidence>
<protein>
    <submittedName>
        <fullName evidence="1">Uncharacterized protein</fullName>
    </submittedName>
</protein>